<dbReference type="EMBL" id="CM043785">
    <property type="protein sequence ID" value="KAI4832564.1"/>
    <property type="molecule type" value="Genomic_DNA"/>
</dbReference>
<sequence>MSRKGKKSNTQSKKHDEEEIDQLSQASNSMDDDKQPDDADHSGEANMSLILKELRDFRKDSCQQLNGIKEDINKINKRMEEAEERIDAAETRIQSWEEVVSGLVKLQVQTEAKLTDLEGRTRRENIRIYGVEEGAEAMSTSVIAFVEELLVKGLELTPSTLQIERAHRALGPKPPAEASPRSLVVKFSSFKMKEDVIKKAWQKKGFYFKEKKVNVDHDYAPELQRRRRQYAEAKSALKERNIRFQSPFPARLKVFYEDNPVVYNSAEEATADMVKRGIPVPVLQNPSSLMDQINRLTWEPSRKRGDQLHPSSKLHFKLHFKARLRSFRHRDT</sequence>
<reference evidence="1" key="1">
    <citation type="submission" date="2022-05" db="EMBL/GenBank/DDBJ databases">
        <title>Chromosome-level genome of Chaenocephalus aceratus.</title>
        <authorList>
            <person name="Park H."/>
        </authorList>
    </citation>
    <scope>NUCLEOTIDE SEQUENCE</scope>
    <source>
        <strain evidence="1">KU_202001</strain>
    </source>
</reference>
<proteinExistence type="predicted"/>
<dbReference type="Proteomes" id="UP001057452">
    <property type="component" value="Chromosome 1"/>
</dbReference>
<organism evidence="1 2">
    <name type="scientific">Chaenocephalus aceratus</name>
    <name type="common">Blackfin icefish</name>
    <name type="synonym">Chaenichthys aceratus</name>
    <dbReference type="NCBI Taxonomy" id="36190"/>
    <lineage>
        <taxon>Eukaryota</taxon>
        <taxon>Metazoa</taxon>
        <taxon>Chordata</taxon>
        <taxon>Craniata</taxon>
        <taxon>Vertebrata</taxon>
        <taxon>Euteleostomi</taxon>
        <taxon>Actinopterygii</taxon>
        <taxon>Neopterygii</taxon>
        <taxon>Teleostei</taxon>
        <taxon>Neoteleostei</taxon>
        <taxon>Acanthomorphata</taxon>
        <taxon>Eupercaria</taxon>
        <taxon>Perciformes</taxon>
        <taxon>Notothenioidei</taxon>
        <taxon>Channichthyidae</taxon>
        <taxon>Chaenocephalus</taxon>
    </lineage>
</organism>
<name>A0ACB9XYB3_CHAAC</name>
<protein>
    <submittedName>
        <fullName evidence="1">Uncharacterized protein</fullName>
    </submittedName>
</protein>
<keyword evidence="2" id="KW-1185">Reference proteome</keyword>
<evidence type="ECO:0000313" key="1">
    <source>
        <dbReference type="EMBL" id="KAI4832564.1"/>
    </source>
</evidence>
<gene>
    <name evidence="1" type="ORF">KUCAC02_015527</name>
</gene>
<comment type="caution">
    <text evidence="1">The sequence shown here is derived from an EMBL/GenBank/DDBJ whole genome shotgun (WGS) entry which is preliminary data.</text>
</comment>
<accession>A0ACB9XYB3</accession>
<evidence type="ECO:0000313" key="2">
    <source>
        <dbReference type="Proteomes" id="UP001057452"/>
    </source>
</evidence>